<name>A0A9P5S8E9_9FUNG</name>
<organism evidence="3 4">
    <name type="scientific">Podila minutissima</name>
    <dbReference type="NCBI Taxonomy" id="64525"/>
    <lineage>
        <taxon>Eukaryota</taxon>
        <taxon>Fungi</taxon>
        <taxon>Fungi incertae sedis</taxon>
        <taxon>Mucoromycota</taxon>
        <taxon>Mortierellomycotina</taxon>
        <taxon>Mortierellomycetes</taxon>
        <taxon>Mortierellales</taxon>
        <taxon>Mortierellaceae</taxon>
        <taxon>Podila</taxon>
    </lineage>
</organism>
<dbReference type="AlphaFoldDB" id="A0A9P5S8E9"/>
<keyword evidence="4" id="KW-1185">Reference proteome</keyword>
<dbReference type="EMBL" id="JAAAUY010002861">
    <property type="protein sequence ID" value="KAF9309372.1"/>
    <property type="molecule type" value="Genomic_DNA"/>
</dbReference>
<comment type="similarity">
    <text evidence="1">Belongs to the peptidase S12 family.</text>
</comment>
<dbReference type="InterPro" id="IPR012338">
    <property type="entry name" value="Beta-lactam/transpept-like"/>
</dbReference>
<evidence type="ECO:0000313" key="4">
    <source>
        <dbReference type="Proteomes" id="UP000696485"/>
    </source>
</evidence>
<dbReference type="Pfam" id="PF00144">
    <property type="entry name" value="Beta-lactamase"/>
    <property type="match status" value="1"/>
</dbReference>
<reference evidence="3" key="1">
    <citation type="journal article" date="2020" name="Fungal Divers.">
        <title>Resolving the Mortierellaceae phylogeny through synthesis of multi-gene phylogenetics and phylogenomics.</title>
        <authorList>
            <person name="Vandepol N."/>
            <person name="Liber J."/>
            <person name="Desiro A."/>
            <person name="Na H."/>
            <person name="Kennedy M."/>
            <person name="Barry K."/>
            <person name="Grigoriev I.V."/>
            <person name="Miller A.N."/>
            <person name="O'Donnell K."/>
            <person name="Stajich J.E."/>
            <person name="Bonito G."/>
        </authorList>
    </citation>
    <scope>NUCLEOTIDE SEQUENCE</scope>
    <source>
        <strain evidence="3">NVP1</strain>
    </source>
</reference>
<protein>
    <recommendedName>
        <fullName evidence="2">Beta-lactamase-related domain-containing protein</fullName>
    </recommendedName>
</protein>
<comment type="caution">
    <text evidence="3">The sequence shown here is derived from an EMBL/GenBank/DDBJ whole genome shotgun (WGS) entry which is preliminary data.</text>
</comment>
<feature type="domain" description="Beta-lactamase-related" evidence="2">
    <location>
        <begin position="1"/>
        <end position="183"/>
    </location>
</feature>
<dbReference type="InterPro" id="IPR050491">
    <property type="entry name" value="AmpC-like"/>
</dbReference>
<evidence type="ECO:0000259" key="2">
    <source>
        <dbReference type="Pfam" id="PF00144"/>
    </source>
</evidence>
<proteinExistence type="inferred from homology"/>
<sequence>FTATAIGELVAEGKVDWNNTPVSEYLPEFQLKDPVLTSQLTFSDMLAHRTPVPFIDLAWLRNATPPRDLINQLKHLDMPSKLSPTVNYSNVVYAVAGEAAANVAGMSYADLIKTKIFEPLGLRSAGLSQVEMAKQPNFAMPFSAASFEDAKKGIYEEGYVDEIPMSNAPAGDIYMDVVDLAKW</sequence>
<accession>A0A9P5S8E9</accession>
<evidence type="ECO:0000256" key="1">
    <source>
        <dbReference type="ARBA" id="ARBA00038215"/>
    </source>
</evidence>
<feature type="non-terminal residue" evidence="3">
    <location>
        <position position="1"/>
    </location>
</feature>
<dbReference type="PANTHER" id="PTHR46825">
    <property type="entry name" value="D-ALANYL-D-ALANINE-CARBOXYPEPTIDASE/ENDOPEPTIDASE AMPH"/>
    <property type="match status" value="1"/>
</dbReference>
<feature type="non-terminal residue" evidence="3">
    <location>
        <position position="183"/>
    </location>
</feature>
<evidence type="ECO:0000313" key="3">
    <source>
        <dbReference type="EMBL" id="KAF9309372.1"/>
    </source>
</evidence>
<dbReference type="SUPFAM" id="SSF56601">
    <property type="entry name" value="beta-lactamase/transpeptidase-like"/>
    <property type="match status" value="1"/>
</dbReference>
<dbReference type="InterPro" id="IPR001466">
    <property type="entry name" value="Beta-lactam-related"/>
</dbReference>
<dbReference type="PANTHER" id="PTHR46825:SF15">
    <property type="entry name" value="BETA-LACTAMASE-RELATED DOMAIN-CONTAINING PROTEIN"/>
    <property type="match status" value="1"/>
</dbReference>
<dbReference type="Gene3D" id="3.40.710.10">
    <property type="entry name" value="DD-peptidase/beta-lactamase superfamily"/>
    <property type="match status" value="1"/>
</dbReference>
<gene>
    <name evidence="3" type="ORF">BG006_005104</name>
</gene>
<dbReference type="Proteomes" id="UP000696485">
    <property type="component" value="Unassembled WGS sequence"/>
</dbReference>